<dbReference type="AlphaFoldDB" id="A0A914CV16"/>
<dbReference type="WBParaSite" id="ACRNAN_scaffold15051.g23976.t1">
    <property type="protein sequence ID" value="ACRNAN_scaffold15051.g23976.t1"/>
    <property type="gene ID" value="ACRNAN_scaffold15051.g23976"/>
</dbReference>
<proteinExistence type="predicted"/>
<name>A0A914CV16_9BILA</name>
<dbReference type="InterPro" id="IPR036397">
    <property type="entry name" value="RNaseH_sf"/>
</dbReference>
<dbReference type="Gene3D" id="3.30.420.10">
    <property type="entry name" value="Ribonuclease H-like superfamily/Ribonuclease H"/>
    <property type="match status" value="1"/>
</dbReference>
<reference evidence="2" key="1">
    <citation type="submission" date="2022-11" db="UniProtKB">
        <authorList>
            <consortium name="WormBaseParasite"/>
        </authorList>
    </citation>
    <scope>IDENTIFICATION</scope>
</reference>
<keyword evidence="1" id="KW-1185">Reference proteome</keyword>
<protein>
    <submittedName>
        <fullName evidence="2">Transposase</fullName>
    </submittedName>
</protein>
<evidence type="ECO:0000313" key="2">
    <source>
        <dbReference type="WBParaSite" id="ACRNAN_scaffold15051.g23976.t1"/>
    </source>
</evidence>
<sequence length="86" mass="10061">MAPRQPWGFHHEWPSSTPEFNALDDSIWSILEAKACAKTHKTVGSLKRALIKAWEEIRLKTLRKVIDDFPKRLNARNETQTFLMKK</sequence>
<organism evidence="1 2">
    <name type="scientific">Acrobeloides nanus</name>
    <dbReference type="NCBI Taxonomy" id="290746"/>
    <lineage>
        <taxon>Eukaryota</taxon>
        <taxon>Metazoa</taxon>
        <taxon>Ecdysozoa</taxon>
        <taxon>Nematoda</taxon>
        <taxon>Chromadorea</taxon>
        <taxon>Rhabditida</taxon>
        <taxon>Tylenchina</taxon>
        <taxon>Cephalobomorpha</taxon>
        <taxon>Cephaloboidea</taxon>
        <taxon>Cephalobidae</taxon>
        <taxon>Acrobeloides</taxon>
    </lineage>
</organism>
<accession>A0A914CV16</accession>
<dbReference type="Proteomes" id="UP000887540">
    <property type="component" value="Unplaced"/>
</dbReference>
<evidence type="ECO:0000313" key="1">
    <source>
        <dbReference type="Proteomes" id="UP000887540"/>
    </source>
</evidence>
<dbReference type="GO" id="GO:0003676">
    <property type="term" value="F:nucleic acid binding"/>
    <property type="evidence" value="ECO:0007669"/>
    <property type="project" value="InterPro"/>
</dbReference>